<evidence type="ECO:0000256" key="14">
    <source>
        <dbReference type="SAM" id="MobiDB-lite"/>
    </source>
</evidence>
<evidence type="ECO:0000256" key="7">
    <source>
        <dbReference type="ARBA" id="ARBA00022846"/>
    </source>
</evidence>
<keyword evidence="8 13" id="KW-0175">Coiled coil</keyword>
<dbReference type="RefSeq" id="XP_034234449.1">
    <property type="nucleotide sequence ID" value="XM_034378558.1"/>
</dbReference>
<keyword evidence="16" id="KW-1185">Reference proteome</keyword>
<evidence type="ECO:0000256" key="12">
    <source>
        <dbReference type="ARBA" id="ARBA00031568"/>
    </source>
</evidence>
<gene>
    <name evidence="17" type="primary">LOC117641332</name>
</gene>
<feature type="region of interest" description="Disordered" evidence="14">
    <location>
        <begin position="1"/>
        <end position="25"/>
    </location>
</feature>
<keyword evidence="6" id="KW-0493">Microtubule</keyword>
<dbReference type="OrthoDB" id="275583at2759"/>
<feature type="compositionally biased region" description="Low complexity" evidence="14">
    <location>
        <begin position="426"/>
        <end position="437"/>
    </location>
</feature>
<evidence type="ECO:0000256" key="10">
    <source>
        <dbReference type="ARBA" id="ARBA00023212"/>
    </source>
</evidence>
<evidence type="ECO:0000313" key="17">
    <source>
        <dbReference type="RefSeq" id="XP_034234449.1"/>
    </source>
</evidence>
<evidence type="ECO:0000256" key="4">
    <source>
        <dbReference type="ARBA" id="ARBA00021301"/>
    </source>
</evidence>
<dbReference type="GO" id="GO:0048870">
    <property type="term" value="P:cell motility"/>
    <property type="evidence" value="ECO:0007669"/>
    <property type="project" value="InterPro"/>
</dbReference>
<dbReference type="GeneID" id="117641332"/>
<dbReference type="InterPro" id="IPR025593">
    <property type="entry name" value="GAS8_dom"/>
</dbReference>
<dbReference type="PANTHER" id="PTHR31543:SF0">
    <property type="entry name" value="DYNEIN REGULATORY COMPLEX SUBUNIT 4"/>
    <property type="match status" value="1"/>
</dbReference>
<dbReference type="Gene3D" id="1.10.287.1490">
    <property type="match status" value="1"/>
</dbReference>
<reference evidence="17" key="1">
    <citation type="submission" date="2025-08" db="UniProtKB">
        <authorList>
            <consortium name="RefSeq"/>
        </authorList>
    </citation>
    <scope>IDENTIFICATION</scope>
    <source>
        <tissue evidence="17">Total insect</tissue>
    </source>
</reference>
<dbReference type="GO" id="GO:0008017">
    <property type="term" value="F:microtubule binding"/>
    <property type="evidence" value="ECO:0007669"/>
    <property type="project" value="InterPro"/>
</dbReference>
<accession>A0A6P8ZIZ2</accession>
<keyword evidence="10" id="KW-0206">Cytoskeleton</keyword>
<dbReference type="AlphaFoldDB" id="A0A6P8ZIZ2"/>
<dbReference type="Proteomes" id="UP000515158">
    <property type="component" value="Unplaced"/>
</dbReference>
<evidence type="ECO:0000256" key="2">
    <source>
        <dbReference type="ARBA" id="ARBA00004245"/>
    </source>
</evidence>
<feature type="domain" description="Growth arrest-specific protein 8" evidence="15">
    <location>
        <begin position="219"/>
        <end position="373"/>
    </location>
</feature>
<comment type="subcellular location">
    <subcellularLocation>
        <location evidence="1">Cell projection</location>
        <location evidence="1">Cilium</location>
        <location evidence="1">Flagellum</location>
    </subcellularLocation>
    <subcellularLocation>
        <location evidence="2">Cytoplasm</location>
        <location evidence="2">Cytoskeleton</location>
    </subcellularLocation>
</comment>
<protein>
    <recommendedName>
        <fullName evidence="4">Dynein regulatory complex subunit 4</fullName>
    </recommendedName>
    <alternativeName>
        <fullName evidence="12">Growth arrest-specific protein 8</fullName>
    </alternativeName>
</protein>
<feature type="region of interest" description="Disordered" evidence="14">
    <location>
        <begin position="413"/>
        <end position="444"/>
    </location>
</feature>
<dbReference type="PANTHER" id="PTHR31543">
    <property type="entry name" value="DYNEIN REGULATORY COMPLEX SUBUNIT 4"/>
    <property type="match status" value="1"/>
</dbReference>
<dbReference type="GO" id="GO:0031514">
    <property type="term" value="C:motile cilium"/>
    <property type="evidence" value="ECO:0007669"/>
    <property type="project" value="UniProtKB-SubCell"/>
</dbReference>
<feature type="coiled-coil region" evidence="13">
    <location>
        <begin position="246"/>
        <end position="346"/>
    </location>
</feature>
<dbReference type="CTD" id="104346"/>
<feature type="coiled-coil region" evidence="13">
    <location>
        <begin position="26"/>
        <end position="88"/>
    </location>
</feature>
<evidence type="ECO:0000256" key="6">
    <source>
        <dbReference type="ARBA" id="ARBA00022701"/>
    </source>
</evidence>
<evidence type="ECO:0000259" key="15">
    <source>
        <dbReference type="Pfam" id="PF13851"/>
    </source>
</evidence>
<dbReference type="KEGG" id="tpal:117641332"/>
<comment type="similarity">
    <text evidence="3">Belongs to the DRC4 family.</text>
</comment>
<evidence type="ECO:0000256" key="11">
    <source>
        <dbReference type="ARBA" id="ARBA00023273"/>
    </source>
</evidence>
<dbReference type="Pfam" id="PF13851">
    <property type="entry name" value="GAS"/>
    <property type="match status" value="1"/>
</dbReference>
<evidence type="ECO:0000256" key="1">
    <source>
        <dbReference type="ARBA" id="ARBA00004230"/>
    </source>
</evidence>
<evidence type="ECO:0000313" key="16">
    <source>
        <dbReference type="Proteomes" id="UP000515158"/>
    </source>
</evidence>
<dbReference type="GO" id="GO:0005794">
    <property type="term" value="C:Golgi apparatus"/>
    <property type="evidence" value="ECO:0007669"/>
    <property type="project" value="TreeGrafter"/>
</dbReference>
<organism evidence="17">
    <name type="scientific">Thrips palmi</name>
    <name type="common">Melon thrips</name>
    <dbReference type="NCBI Taxonomy" id="161013"/>
    <lineage>
        <taxon>Eukaryota</taxon>
        <taxon>Metazoa</taxon>
        <taxon>Ecdysozoa</taxon>
        <taxon>Arthropoda</taxon>
        <taxon>Hexapoda</taxon>
        <taxon>Insecta</taxon>
        <taxon>Pterygota</taxon>
        <taxon>Neoptera</taxon>
        <taxon>Paraneoptera</taxon>
        <taxon>Thysanoptera</taxon>
        <taxon>Terebrantia</taxon>
        <taxon>Thripoidea</taxon>
        <taxon>Thripidae</taxon>
        <taxon>Thrips</taxon>
    </lineage>
</organism>
<dbReference type="GO" id="GO:0031267">
    <property type="term" value="F:small GTPase binding"/>
    <property type="evidence" value="ECO:0007669"/>
    <property type="project" value="InterPro"/>
</dbReference>
<dbReference type="FunCoup" id="A0A6P8ZIZ2">
    <property type="interactions" value="72"/>
</dbReference>
<dbReference type="InterPro" id="IPR039308">
    <property type="entry name" value="GAS8"/>
</dbReference>
<evidence type="ECO:0000256" key="9">
    <source>
        <dbReference type="ARBA" id="ARBA00023069"/>
    </source>
</evidence>
<keyword evidence="11" id="KW-0966">Cell projection</keyword>
<proteinExistence type="inferred from homology"/>
<sequence>MNEKGPKKGKGKGGPVDGVDTTSMSREQLEAFSLRLREELDREREERNFFQLERDKLRTFWEITRQQLEENRAQLRNQDRAQDENEEKHQSEIKTYKQKVKHLLYEHQCNLSNVKVERMVALKMAQDEYTAMENELLKDKNDLKTKLREQELAHQEVVRQLKMEQSAEISKMREQFSQDSVELERKYEARLTTQSEDMGLQQSMELAEVEQRKNRQVVELTKSHEKAFNDMKNYYNEITLNNLALISSLKEQMEELKSGHERMEKQLREVQGENKRLTEPLKQAQSELTNLQRQLASYEHDKITLANTKQRLGLVTKELEELRWENEVLELRFEKVEKERNRLHAEFVGAVLDVQQKSGLKSAMLGKKMADLRGGGAVSGATVSGDLQAELARAVQAHDDLLAAYESKLRHHGIPTDDLGFKPLRSATKSSPKSAAPGQPPGSR</sequence>
<keyword evidence="9" id="KW-0969">Cilium</keyword>
<evidence type="ECO:0000256" key="8">
    <source>
        <dbReference type="ARBA" id="ARBA00023054"/>
    </source>
</evidence>
<dbReference type="InParanoid" id="A0A6P8ZIZ2"/>
<keyword evidence="5" id="KW-0963">Cytoplasm</keyword>
<keyword evidence="7" id="KW-0282">Flagellum</keyword>
<evidence type="ECO:0000256" key="13">
    <source>
        <dbReference type="SAM" id="Coils"/>
    </source>
</evidence>
<name>A0A6P8ZIZ2_THRPL</name>
<dbReference type="GO" id="GO:0005874">
    <property type="term" value="C:microtubule"/>
    <property type="evidence" value="ECO:0007669"/>
    <property type="project" value="UniProtKB-KW"/>
</dbReference>
<evidence type="ECO:0000256" key="3">
    <source>
        <dbReference type="ARBA" id="ARBA00009859"/>
    </source>
</evidence>
<feature type="coiled-coil region" evidence="13">
    <location>
        <begin position="122"/>
        <end position="160"/>
    </location>
</feature>
<evidence type="ECO:0000256" key="5">
    <source>
        <dbReference type="ARBA" id="ARBA00022490"/>
    </source>
</evidence>